<gene>
    <name evidence="2" type="ORF">FIBRA_07550</name>
</gene>
<dbReference type="Proteomes" id="UP000006352">
    <property type="component" value="Unassembled WGS sequence"/>
</dbReference>
<evidence type="ECO:0000313" key="3">
    <source>
        <dbReference type="Proteomes" id="UP000006352"/>
    </source>
</evidence>
<proteinExistence type="predicted"/>
<dbReference type="EMBL" id="HE797186">
    <property type="protein sequence ID" value="CCM05336.1"/>
    <property type="molecule type" value="Genomic_DNA"/>
</dbReference>
<keyword evidence="3" id="KW-1185">Reference proteome</keyword>
<accession>J4IBV8</accession>
<sequence>MRSFAVPTLIVAACIGPAFARPVATASRLLARQLAVPEPEPGTYMPELMSMPESRVEWVPPEYPVNEGPWRPTDMAFEEPDWEPAEPFSEHHLVARSKIGKKIGGFFKKLVHLVLREEPAEPVVSPFPPSSSPSFEGAPHVALEPGLAPESMAYSPSRYGWEQPEMMDVPAQEVQWKMEPTRMPIEEPMIPIMRPVRRDHQLLAREFVDALFAREEDLD</sequence>
<dbReference type="InParanoid" id="J4IBV8"/>
<dbReference type="HOGENOM" id="CLU_1261539_0_0_1"/>
<dbReference type="AlphaFoldDB" id="J4IBV8"/>
<evidence type="ECO:0000256" key="1">
    <source>
        <dbReference type="SAM" id="SignalP"/>
    </source>
</evidence>
<organism evidence="2 3">
    <name type="scientific">Fibroporia radiculosa</name>
    <dbReference type="NCBI Taxonomy" id="599839"/>
    <lineage>
        <taxon>Eukaryota</taxon>
        <taxon>Fungi</taxon>
        <taxon>Dikarya</taxon>
        <taxon>Basidiomycota</taxon>
        <taxon>Agaricomycotina</taxon>
        <taxon>Agaricomycetes</taxon>
        <taxon>Polyporales</taxon>
        <taxon>Fibroporiaceae</taxon>
        <taxon>Fibroporia</taxon>
    </lineage>
</organism>
<name>J4IBV8_9APHY</name>
<evidence type="ECO:0000313" key="2">
    <source>
        <dbReference type="EMBL" id="CCM05336.1"/>
    </source>
</evidence>
<feature type="chain" id="PRO_5003778468" evidence="1">
    <location>
        <begin position="21"/>
        <end position="219"/>
    </location>
</feature>
<dbReference type="RefSeq" id="XP_012184619.1">
    <property type="nucleotide sequence ID" value="XM_012329229.1"/>
</dbReference>
<protein>
    <submittedName>
        <fullName evidence="2">Uncharacterized protein</fullName>
    </submittedName>
</protein>
<feature type="signal peptide" evidence="1">
    <location>
        <begin position="1"/>
        <end position="20"/>
    </location>
</feature>
<dbReference type="GeneID" id="24100247"/>
<reference evidence="2 3" key="1">
    <citation type="journal article" date="2012" name="Appl. Environ. Microbiol.">
        <title>Short-read sequencing for genomic analysis of the brown rot fungus Fibroporia radiculosa.</title>
        <authorList>
            <person name="Tang J.D."/>
            <person name="Perkins A.D."/>
            <person name="Sonstegard T.S."/>
            <person name="Schroeder S.G."/>
            <person name="Burgess S.C."/>
            <person name="Diehl S.V."/>
        </authorList>
    </citation>
    <scope>NUCLEOTIDE SEQUENCE [LARGE SCALE GENOMIC DNA]</scope>
    <source>
        <strain evidence="2 3">TFFH 294</strain>
    </source>
</reference>
<keyword evidence="1" id="KW-0732">Signal</keyword>